<feature type="compositionally biased region" description="Low complexity" evidence="1">
    <location>
        <begin position="143"/>
        <end position="161"/>
    </location>
</feature>
<evidence type="ECO:0000313" key="4">
    <source>
        <dbReference type="Proteomes" id="UP001165089"/>
    </source>
</evidence>
<keyword evidence="2" id="KW-0732">Signal</keyword>
<gene>
    <name evidence="3" type="ORF">GETHPA_00320</name>
</gene>
<evidence type="ECO:0000313" key="3">
    <source>
        <dbReference type="EMBL" id="GLH68499.1"/>
    </source>
</evidence>
<evidence type="ECO:0000256" key="1">
    <source>
        <dbReference type="SAM" id="MobiDB-lite"/>
    </source>
</evidence>
<feature type="chain" id="PRO_5045674587" evidence="2">
    <location>
        <begin position="21"/>
        <end position="482"/>
    </location>
</feature>
<feature type="signal peptide" evidence="2">
    <location>
        <begin position="1"/>
        <end position="20"/>
    </location>
</feature>
<keyword evidence="4" id="KW-1185">Reference proteome</keyword>
<feature type="region of interest" description="Disordered" evidence="1">
    <location>
        <begin position="142"/>
        <end position="161"/>
    </location>
</feature>
<evidence type="ECO:0000256" key="2">
    <source>
        <dbReference type="SAM" id="SignalP"/>
    </source>
</evidence>
<dbReference type="Proteomes" id="UP001165089">
    <property type="component" value="Unassembled WGS sequence"/>
</dbReference>
<accession>A0ABQ5Q1G6</accession>
<proteinExistence type="predicted"/>
<dbReference type="RefSeq" id="WP_285721974.1">
    <property type="nucleotide sequence ID" value="NZ_BSDD01000001.1"/>
</dbReference>
<reference evidence="3 4" key="1">
    <citation type="journal article" date="2023" name="Antonie Van Leeuwenhoek">
        <title>Mesoterricola silvestris gen. nov., sp. nov., Mesoterricola sediminis sp. nov., Geothrix oryzae sp. nov., Geothrix edaphica sp. nov., Geothrix rubra sp. nov., and Geothrix limicola sp. nov., six novel members of Acidobacteriota isolated from soils.</title>
        <authorList>
            <person name="Itoh H."/>
            <person name="Sugisawa Y."/>
            <person name="Mise K."/>
            <person name="Xu Z."/>
            <person name="Kuniyasu M."/>
            <person name="Ushijima N."/>
            <person name="Kawano K."/>
            <person name="Kobayashi E."/>
            <person name="Shiratori Y."/>
            <person name="Masuda Y."/>
            <person name="Senoo K."/>
        </authorList>
    </citation>
    <scope>NUCLEOTIDE SEQUENCE [LARGE SCALE GENOMIC DNA]</scope>
    <source>
        <strain evidence="3 4">Red803</strain>
    </source>
</reference>
<comment type="caution">
    <text evidence="3">The sequence shown here is derived from an EMBL/GenBank/DDBJ whole genome shotgun (WGS) entry which is preliminary data.</text>
</comment>
<organism evidence="3 4">
    <name type="scientific">Geothrix rubra</name>
    <dbReference type="NCBI Taxonomy" id="2927977"/>
    <lineage>
        <taxon>Bacteria</taxon>
        <taxon>Pseudomonadati</taxon>
        <taxon>Acidobacteriota</taxon>
        <taxon>Holophagae</taxon>
        <taxon>Holophagales</taxon>
        <taxon>Holophagaceae</taxon>
        <taxon>Geothrix</taxon>
    </lineage>
</organism>
<dbReference type="EMBL" id="BSDD01000001">
    <property type="protein sequence ID" value="GLH68499.1"/>
    <property type="molecule type" value="Genomic_DNA"/>
</dbReference>
<protein>
    <submittedName>
        <fullName evidence="3">Uncharacterized protein</fullName>
    </submittedName>
</protein>
<sequence>MKMRRYAFATVALVSLFPLAAPLRACCDDFWSCAAAVATGGLSCAVEDLINSVKTLITNVSRLASTLGQQAMDVVNLAKNELSGAANDLRNLAGQAESDFNSAAQAAQTIVNEASRPQMIAPQAIGALATTAGAGQRAGGGMVAPAGGARPAVPTPARTAAPAGATGVMHFDPPVSPQDLLDALRRAQQAVDGLRPDVTQPINQVRQFATQAEQQAAAAASSAANIAQTALLAPLQTLGNMLQDLVNHPEHIFDPSKIVDDAITQITNQAITTMTQVHDAVMQQAKGTLDMAQKPLQDALDRASVAKKIADAMQRLQRARSKSALDALNAVVPRQRVDVHMLVSQVAAATHPSGITALNLGQHHGMVLAPFNRITASRLTARAAGAQMAAQLKGPWMQFKRIQAAPPKADPAARNRMEAELTQRFAGKSPAQAAAEKQALLNEARARFARDPKTLQKVEAMLNGDPVIQNHLGPHGPAVQQQ</sequence>
<name>A0ABQ5Q1G6_9BACT</name>